<evidence type="ECO:0000256" key="3">
    <source>
        <dbReference type="ARBA" id="ARBA00022723"/>
    </source>
</evidence>
<evidence type="ECO:0000313" key="11">
    <source>
        <dbReference type="EMBL" id="CAH3124138.1"/>
    </source>
</evidence>
<evidence type="ECO:0000313" key="12">
    <source>
        <dbReference type="Proteomes" id="UP001159405"/>
    </source>
</evidence>
<evidence type="ECO:0000256" key="5">
    <source>
        <dbReference type="ARBA" id="ARBA00022771"/>
    </source>
</evidence>
<dbReference type="PANTHER" id="PTHR10887">
    <property type="entry name" value="DNA2/NAM7 HELICASE FAMILY"/>
    <property type="match status" value="1"/>
</dbReference>
<evidence type="ECO:0000256" key="9">
    <source>
        <dbReference type="SAM" id="MobiDB-lite"/>
    </source>
</evidence>
<protein>
    <recommendedName>
        <fullName evidence="10">RZ-type domain-containing protein</fullName>
    </recommendedName>
</protein>
<gene>
    <name evidence="11" type="ORF">PLOB_00030433</name>
</gene>
<dbReference type="InterPro" id="IPR045055">
    <property type="entry name" value="DNA2/NAM7-like"/>
</dbReference>
<keyword evidence="8" id="KW-0175">Coiled coil</keyword>
<dbReference type="Pfam" id="PF13086">
    <property type="entry name" value="AAA_11"/>
    <property type="match status" value="2"/>
</dbReference>
<reference evidence="11 12" key="1">
    <citation type="submission" date="2022-05" db="EMBL/GenBank/DDBJ databases">
        <authorList>
            <consortium name="Genoscope - CEA"/>
            <person name="William W."/>
        </authorList>
    </citation>
    <scope>NUCLEOTIDE SEQUENCE [LARGE SCALE GENOMIC DNA]</scope>
</reference>
<dbReference type="InterPro" id="IPR047187">
    <property type="entry name" value="SF1_C_Upf1"/>
</dbReference>
<dbReference type="Pfam" id="PF25396">
    <property type="entry name" value="ZNFX1"/>
    <property type="match status" value="1"/>
</dbReference>
<feature type="domain" description="RZ-type" evidence="10">
    <location>
        <begin position="2066"/>
        <end position="2135"/>
    </location>
</feature>
<dbReference type="InterPro" id="IPR046439">
    <property type="entry name" value="ZF_RZ_dom"/>
</dbReference>
<name>A0ABN8P068_9CNID</name>
<dbReference type="Gene3D" id="2.60.120.200">
    <property type="match status" value="1"/>
</dbReference>
<organism evidence="11 12">
    <name type="scientific">Porites lobata</name>
    <dbReference type="NCBI Taxonomy" id="104759"/>
    <lineage>
        <taxon>Eukaryota</taxon>
        <taxon>Metazoa</taxon>
        <taxon>Cnidaria</taxon>
        <taxon>Anthozoa</taxon>
        <taxon>Hexacorallia</taxon>
        <taxon>Scleractinia</taxon>
        <taxon>Fungiina</taxon>
        <taxon>Poritidae</taxon>
        <taxon>Porites</taxon>
    </lineage>
</organism>
<keyword evidence="5" id="KW-0863">Zinc-finger</keyword>
<dbReference type="InterPro" id="IPR041677">
    <property type="entry name" value="DNA2/NAM7_AAA_11"/>
</dbReference>
<dbReference type="CDD" id="cd18808">
    <property type="entry name" value="SF1_C_Upf1"/>
    <property type="match status" value="1"/>
</dbReference>
<keyword evidence="2" id="KW-0963">Cytoplasm</keyword>
<feature type="compositionally biased region" description="Gly residues" evidence="9">
    <location>
        <begin position="88"/>
        <end position="113"/>
    </location>
</feature>
<evidence type="ECO:0000256" key="6">
    <source>
        <dbReference type="ARBA" id="ARBA00022833"/>
    </source>
</evidence>
<dbReference type="InterPro" id="IPR027417">
    <property type="entry name" value="P-loop_NTPase"/>
</dbReference>
<keyword evidence="3" id="KW-0479">Metal-binding</keyword>
<comment type="subcellular location">
    <subcellularLocation>
        <location evidence="1">Cytoplasm</location>
    </subcellularLocation>
</comment>
<dbReference type="Pfam" id="PF20173">
    <property type="entry name" value="ZnF_RZ-type"/>
    <property type="match status" value="1"/>
</dbReference>
<evidence type="ECO:0000256" key="4">
    <source>
        <dbReference type="ARBA" id="ARBA00022737"/>
    </source>
</evidence>
<dbReference type="InterPro" id="IPR041679">
    <property type="entry name" value="DNA2/NAM7-like_C"/>
</dbReference>
<dbReference type="PROSITE" id="PS51981">
    <property type="entry name" value="ZF_RZ"/>
    <property type="match status" value="1"/>
</dbReference>
<proteinExistence type="predicted"/>
<feature type="compositionally biased region" description="Acidic residues" evidence="9">
    <location>
        <begin position="1033"/>
        <end position="1049"/>
    </location>
</feature>
<dbReference type="EMBL" id="CALNXK010000039">
    <property type="protein sequence ID" value="CAH3124138.1"/>
    <property type="molecule type" value="Genomic_DNA"/>
</dbReference>
<dbReference type="Gene3D" id="3.40.50.300">
    <property type="entry name" value="P-loop containing nucleotide triphosphate hydrolases"/>
    <property type="match status" value="3"/>
</dbReference>
<dbReference type="InterPro" id="IPR000967">
    <property type="entry name" value="Znf_NFX1"/>
</dbReference>
<feature type="region of interest" description="Disordered" evidence="9">
    <location>
        <begin position="1024"/>
        <end position="1049"/>
    </location>
</feature>
<feature type="region of interest" description="Disordered" evidence="9">
    <location>
        <begin position="289"/>
        <end position="322"/>
    </location>
</feature>
<dbReference type="CDD" id="cd17936">
    <property type="entry name" value="EEXXEc_NFX1"/>
    <property type="match status" value="1"/>
</dbReference>
<sequence>MYPRLLSSGKPRETGATRICYSRETILALNPNRERNGIGTGTAGTGRHGSGFGRGEGRGGGKRGREEDGAQGHNPLLAVNPNRERNGIGTGTAGRGGHGSGFGRGEGRGGGGRSGREEDGAQGHNPRQIRLGFKALQELDTKTPDEIILDLMSSRRFPATEFLLTQQSAMKDDWIVLTVSIVAKACGCNSKEYLIKLLNLLPKSLFFTSHLRTFLNRLSACRMPATEVATFLRNVLRIMKELLRIFPNSYADLPVSELYCGIRIFSDTQQPDGALVAEGEELMQLRNQKADELKKQEEENQYRRRPRRDAGENDDVDPPDNFREYSVIPTQQDILKGERPFLRRNKTDGSYNDAEHYLDVQFRLLREDFVRPLREGIAKLLERIGSAKIGALQDIRVYKDVRLLYPICTTDGLRYRIKFDNTRLRNVRWENSKRLIFGSLMCLSKDKFESFVFATIANRDAKELKQGIVDIQFINLSDYVRLEEGDVFQMVESTVYFEAYRHILEGLKEVDPRRLPLQKYIVNCEKEVDPPAYLRNRYRGRVTFDLTPIMKKQTGNSTSSSYLTQLRARLAGLNLQDDSCRGNDVPILSLAYWPSAKDLELDDSQYRALQMALTKEFAVIQGPPGTGKTYIGLKIANVLLHNKTKWDTGTELLDDNMDDRLQVSERRPILVVCYTNHALDQFLEGIHKFHPQGIVRIGGRSKSDIMKECSLSERKFKMHKDKSAPVHIRRAFYDAHQEMDHTTAKLQSAAEQLQRCFENLLHEDDLHQRASSMTTLQYESLKEPFDGLVARKDSAILHWLQLSFSSANPASVQPVAVFPLNSHCGGLERVSRANLATLSGVAWAPGLDGVQGGSFQLRGTPASFVEIPNRAGSDLDTRTSITLLMHVFPVGNRGPILCFHEDGLGVQIWQEGLEEGKGILTARFVCRDFSQPLALTKAVLTMNAWNFIGASYDHDSGIASLWHDGNAVDAKFIGSKMELATQFSIRIGAIASAGPGHCFQGRFRELYIFNESLGREMVRTVGGIAQEGGAEAQDGDDEGGEEEEEDDTEDLDVVYEADVMQDQRLLDNDDVRVFGTKSAGLKGERLKVVNPFAFDGGSDDGWQVQNAAQLKKRLKRTIIQQLSKKDFMPDERAKMAMFLRNVWRLSVNDRWSLYRRWLKDVSDGYRQTISLFQEQFEAGAKRLKDIKNMEDFEILKNADVVGMTTTGAAKFRKLLQRLKPRITIVEEAAEVLESHIVTSLTSGCQHLILIGDHQQLRPNPTVFELAKHYSLDVSLFERMVKTGMPFERLRLQHRMRPEISKMLDHIYFNPKLENHESVLNFENIKGVNRNIFFVDHDESEEYQEEGRSRSNEHEAKFVAALCRYLILQGYEREKITVLTAYTGQLIQLKKEMPKDFFRGVRVCAVDNFQGEENDIILLSLVRSNEDGKIGFLQTDNRVCVALSRAKKGFYCIGNISLLKEKSDLWRKIMDDMEERGNVGNALTLSCQNHPRNVIQASCADDFKKAPEGGCTVPCVTRLACGHVCEMVCHPTDPEHKEYECKKPCEKIICTRNHKCPRLCYQDCGPCIKPVTKILPGCGHTQSVPCYKDPSEVKCTSPCPKFLPACGHPCQNVCSDECTVECTAITLKTWPCGHENETACHVNPMQTPCEAPCGETLKCEHPCVGNCGLCFRGRVHVPCKAYCGRTLFCGHSCSEPCTKNCPPCKEPCGNSCTHSKCQETCGEPCEPCNEKCSWQCLHHRCTRLCGQPCNRQRCNEPCKKLLTCKHPCIGLCGEICPKKCRVCHKDEVTEIFFGTEDDEDARFVELADCGHVFEVEMMDQWMDQAEAGDDGKAVNVQLKRCPKCSTPIRTSLRYGNIIKKILADFEKIKRKIILGKQQREEAVNGLMLKAQSIEAFPNDNEEIVKSLLRTNLTDEQVNVFENQISLLSFLQEIKVKIHKGEKAESERAQESYHSLRLLQETKEELDSLVEKLRFRVMRTRARFSDQELEELKEEMYRTQLAVDLKILHMQLDIRRKKLNVIDSVQIGQIQRALDYEKVIDQDTRKRYTARIERIRESFGLQVFYQNVTREEKDIIVKAMGLAQGHWFKCPKGHIYCITECGGAMEEGRCPECGSTIGGHNHRLRHDNQLARDMDGARYAAFSDMANINNFDPRDFDI</sequence>
<dbReference type="SUPFAM" id="SSF49899">
    <property type="entry name" value="Concanavalin A-like lectins/glucanases"/>
    <property type="match status" value="1"/>
</dbReference>
<dbReference type="InterPro" id="IPR013320">
    <property type="entry name" value="ConA-like_dom_sf"/>
</dbReference>
<comment type="caution">
    <text evidence="11">The sequence shown here is derived from an EMBL/GenBank/DDBJ whole genome shotgun (WGS) entry which is preliminary data.</text>
</comment>
<evidence type="ECO:0000256" key="8">
    <source>
        <dbReference type="SAM" id="Coils"/>
    </source>
</evidence>
<dbReference type="Pfam" id="PF13087">
    <property type="entry name" value="AAA_12"/>
    <property type="match status" value="1"/>
</dbReference>
<evidence type="ECO:0000256" key="2">
    <source>
        <dbReference type="ARBA" id="ARBA00022490"/>
    </source>
</evidence>
<dbReference type="PANTHER" id="PTHR10887:SF341">
    <property type="entry name" value="NFX1-TYPE ZINC FINGER-CONTAINING PROTEIN 1"/>
    <property type="match status" value="1"/>
</dbReference>
<evidence type="ECO:0000256" key="7">
    <source>
        <dbReference type="ARBA" id="ARBA00022859"/>
    </source>
</evidence>
<dbReference type="SUPFAM" id="SSF52540">
    <property type="entry name" value="P-loop containing nucleoside triphosphate hydrolases"/>
    <property type="match status" value="1"/>
</dbReference>
<feature type="region of interest" description="Disordered" evidence="9">
    <location>
        <begin position="32"/>
        <end position="127"/>
    </location>
</feature>
<dbReference type="SMART" id="SM00438">
    <property type="entry name" value="ZnF_NFX"/>
    <property type="match status" value="4"/>
</dbReference>
<feature type="compositionally biased region" description="Basic and acidic residues" evidence="9">
    <location>
        <begin position="289"/>
        <end position="302"/>
    </location>
</feature>
<evidence type="ECO:0000256" key="1">
    <source>
        <dbReference type="ARBA" id="ARBA00004496"/>
    </source>
</evidence>
<feature type="compositionally biased region" description="Gly residues" evidence="9">
    <location>
        <begin position="38"/>
        <end position="54"/>
    </location>
</feature>
<evidence type="ECO:0000259" key="10">
    <source>
        <dbReference type="PROSITE" id="PS51981"/>
    </source>
</evidence>
<keyword evidence="6" id="KW-0862">Zinc</keyword>
<keyword evidence="4" id="KW-0677">Repeat</keyword>
<feature type="coiled-coil region" evidence="8">
    <location>
        <begin position="1954"/>
        <end position="1993"/>
    </location>
</feature>
<accession>A0ABN8P068</accession>
<dbReference type="Proteomes" id="UP001159405">
    <property type="component" value="Unassembled WGS sequence"/>
</dbReference>
<dbReference type="InterPro" id="IPR057373">
    <property type="entry name" value="ZNFX1"/>
</dbReference>
<keyword evidence="12" id="KW-1185">Reference proteome</keyword>
<feature type="compositionally biased region" description="Basic and acidic residues" evidence="9">
    <location>
        <begin position="55"/>
        <end position="70"/>
    </location>
</feature>
<keyword evidence="7" id="KW-0391">Immunity</keyword>